<proteinExistence type="predicted"/>
<keyword evidence="2" id="KW-1185">Reference proteome</keyword>
<reference evidence="1" key="1">
    <citation type="submission" date="2020-09" db="EMBL/GenBank/DDBJ databases">
        <title>A novel bacterium of genus Bacillus, isolated from South China Sea.</title>
        <authorList>
            <person name="Huang H."/>
            <person name="Mo K."/>
            <person name="Hu Y."/>
        </authorList>
    </citation>
    <scope>NUCLEOTIDE SEQUENCE</scope>
    <source>
        <strain evidence="1">IB182487</strain>
    </source>
</reference>
<comment type="caution">
    <text evidence="1">The sequence shown here is derived from an EMBL/GenBank/DDBJ whole genome shotgun (WGS) entry which is preliminary data.</text>
</comment>
<dbReference type="AlphaFoldDB" id="A0A926NL20"/>
<accession>A0A926NL20</accession>
<sequence>MDTYHQKEDVINQFKLAYEQNYLEDFDRRKRRIIDRIYDMEANPLSYQYLLSLSGNQELKRIQVHEHIPALGSAFSGRFTHTIHQFQDEHAKGIELLGRIRTSIEKMFEEEKDIAAIFELR</sequence>
<dbReference type="RefSeq" id="WP_191156725.1">
    <property type="nucleotide sequence ID" value="NZ_JACXAI010000005.1"/>
</dbReference>
<protein>
    <submittedName>
        <fullName evidence="1">Uncharacterized protein</fullName>
    </submittedName>
</protein>
<evidence type="ECO:0000313" key="2">
    <source>
        <dbReference type="Proteomes" id="UP000626844"/>
    </source>
</evidence>
<dbReference type="EMBL" id="JACXAI010000005">
    <property type="protein sequence ID" value="MBD1379776.1"/>
    <property type="molecule type" value="Genomic_DNA"/>
</dbReference>
<evidence type="ECO:0000313" key="1">
    <source>
        <dbReference type="EMBL" id="MBD1379776.1"/>
    </source>
</evidence>
<organism evidence="1 2">
    <name type="scientific">Metabacillus arenae</name>
    <dbReference type="NCBI Taxonomy" id="2771434"/>
    <lineage>
        <taxon>Bacteria</taxon>
        <taxon>Bacillati</taxon>
        <taxon>Bacillota</taxon>
        <taxon>Bacilli</taxon>
        <taxon>Bacillales</taxon>
        <taxon>Bacillaceae</taxon>
        <taxon>Metabacillus</taxon>
    </lineage>
</organism>
<dbReference type="Proteomes" id="UP000626844">
    <property type="component" value="Unassembled WGS sequence"/>
</dbReference>
<gene>
    <name evidence="1" type="ORF">IC621_05985</name>
</gene>
<name>A0A926NL20_9BACI</name>